<sequence>MNDFDPGDLERITAQAEQMLARAEELKSEIDVAVGRGEAADGQVRVAAGASGRLTEVVLAPRAMRLDSQKLAEAVLEAAQRAQDDVAMQVDEIMTGTLGAGMTGADLLNDSDGFGNALESFGQSVEERLQAMEERRRDPR</sequence>
<accession>A0ABP6VHS3</accession>
<dbReference type="InterPro" id="IPR004401">
    <property type="entry name" value="YbaB/EbfC"/>
</dbReference>
<keyword evidence="1" id="KW-0175">Coiled coil</keyword>
<dbReference type="RefSeq" id="WP_345559405.1">
    <property type="nucleotide sequence ID" value="NZ_BAABDQ010000002.1"/>
</dbReference>
<proteinExistence type="predicted"/>
<name>A0ABP6VHS3_9ACTN</name>
<comment type="caution">
    <text evidence="2">The sequence shown here is derived from an EMBL/GenBank/DDBJ whole genome shotgun (WGS) entry which is preliminary data.</text>
</comment>
<organism evidence="2 3">
    <name type="scientific">Nonomuraea rosea</name>
    <dbReference type="NCBI Taxonomy" id="638574"/>
    <lineage>
        <taxon>Bacteria</taxon>
        <taxon>Bacillati</taxon>
        <taxon>Actinomycetota</taxon>
        <taxon>Actinomycetes</taxon>
        <taxon>Streptosporangiales</taxon>
        <taxon>Streptosporangiaceae</taxon>
        <taxon>Nonomuraea</taxon>
    </lineage>
</organism>
<dbReference type="SUPFAM" id="SSF82607">
    <property type="entry name" value="YbaB-like"/>
    <property type="match status" value="1"/>
</dbReference>
<protein>
    <recommendedName>
        <fullName evidence="4">YbaB/EbfC family nucleoid-associated protein</fullName>
    </recommendedName>
</protein>
<dbReference type="Gene3D" id="3.30.1310.10">
    <property type="entry name" value="Nucleoid-associated protein YbaB-like domain"/>
    <property type="match status" value="1"/>
</dbReference>
<reference evidence="3" key="1">
    <citation type="journal article" date="2019" name="Int. J. Syst. Evol. Microbiol.">
        <title>The Global Catalogue of Microorganisms (GCM) 10K type strain sequencing project: providing services to taxonomists for standard genome sequencing and annotation.</title>
        <authorList>
            <consortium name="The Broad Institute Genomics Platform"/>
            <consortium name="The Broad Institute Genome Sequencing Center for Infectious Disease"/>
            <person name="Wu L."/>
            <person name="Ma J."/>
        </authorList>
    </citation>
    <scope>NUCLEOTIDE SEQUENCE [LARGE SCALE GENOMIC DNA]</scope>
    <source>
        <strain evidence="3">JCM 17326</strain>
    </source>
</reference>
<dbReference type="EMBL" id="BAABDQ010000002">
    <property type="protein sequence ID" value="GAA3533979.1"/>
    <property type="molecule type" value="Genomic_DNA"/>
</dbReference>
<evidence type="ECO:0000313" key="2">
    <source>
        <dbReference type="EMBL" id="GAA3533979.1"/>
    </source>
</evidence>
<evidence type="ECO:0008006" key="4">
    <source>
        <dbReference type="Google" id="ProtNLM"/>
    </source>
</evidence>
<dbReference type="Proteomes" id="UP001500630">
    <property type="component" value="Unassembled WGS sequence"/>
</dbReference>
<keyword evidence="3" id="KW-1185">Reference proteome</keyword>
<dbReference type="Pfam" id="PF02575">
    <property type="entry name" value="YbaB_DNA_bd"/>
    <property type="match status" value="1"/>
</dbReference>
<feature type="coiled-coil region" evidence="1">
    <location>
        <begin position="9"/>
        <end position="36"/>
    </location>
</feature>
<gene>
    <name evidence="2" type="ORF">GCM10022419_011650</name>
</gene>
<evidence type="ECO:0000256" key="1">
    <source>
        <dbReference type="SAM" id="Coils"/>
    </source>
</evidence>
<dbReference type="InterPro" id="IPR036894">
    <property type="entry name" value="YbaB-like_sf"/>
</dbReference>
<evidence type="ECO:0000313" key="3">
    <source>
        <dbReference type="Proteomes" id="UP001500630"/>
    </source>
</evidence>